<keyword evidence="2" id="KW-1185">Reference proteome</keyword>
<protein>
    <submittedName>
        <fullName evidence="1">Uncharacterized protein</fullName>
    </submittedName>
</protein>
<name>A0ACC2W536_9TREE</name>
<evidence type="ECO:0000313" key="1">
    <source>
        <dbReference type="EMBL" id="KAJ9106854.1"/>
    </source>
</evidence>
<dbReference type="Proteomes" id="UP001241377">
    <property type="component" value="Unassembled WGS sequence"/>
</dbReference>
<evidence type="ECO:0000313" key="2">
    <source>
        <dbReference type="Proteomes" id="UP001241377"/>
    </source>
</evidence>
<gene>
    <name evidence="1" type="ORF">QFC19_002983</name>
</gene>
<organism evidence="1 2">
    <name type="scientific">Naganishia cerealis</name>
    <dbReference type="NCBI Taxonomy" id="610337"/>
    <lineage>
        <taxon>Eukaryota</taxon>
        <taxon>Fungi</taxon>
        <taxon>Dikarya</taxon>
        <taxon>Basidiomycota</taxon>
        <taxon>Agaricomycotina</taxon>
        <taxon>Tremellomycetes</taxon>
        <taxon>Filobasidiales</taxon>
        <taxon>Filobasidiaceae</taxon>
        <taxon>Naganishia</taxon>
    </lineage>
</organism>
<reference evidence="1" key="1">
    <citation type="submission" date="2023-04" db="EMBL/GenBank/DDBJ databases">
        <title>Draft Genome sequencing of Naganishia species isolated from polar environments using Oxford Nanopore Technology.</title>
        <authorList>
            <person name="Leo P."/>
            <person name="Venkateswaran K."/>
        </authorList>
    </citation>
    <scope>NUCLEOTIDE SEQUENCE</scope>
    <source>
        <strain evidence="1">MNA-CCFEE 5261</strain>
    </source>
</reference>
<sequence>MAPADHHRHAHFQSDDNEDSGNESSPGLQFQSRRLRPILNQNSTVTSDGATIQPDERPGDVQQAPSKPVPIAAALHNMLDLHRVPSAGGHVRDDSEKDFYTIPSPVNGSPPGNPKRQKVRMNSTPVAVSTPLRVQDGNMQDTLEPVEGLTRGRSQQDHSLQRVSWDSGRQTSLSEKTQGKLVSPAQTRDSDEVPREKHVPGRTGTPARSRKSKYQEWIRELYSSVKSSPRVTWIVPTVTNYSLMKPVIRCAVSAWLGMVFLLINPILRVEGQSAFFSVVVAFIAPPNLPFVQAMEQIIYLWVFVGLAWVWVVICAACISAVRTNDVNESFLAQVEHKYSGLKATNPEQYQRRIVSTCSESGKVRNDDSSSRNTRYSKAHTSKLHQQYFAPFSLPSEPLLW</sequence>
<accession>A0ACC2W536</accession>
<dbReference type="EMBL" id="JASBWR010000027">
    <property type="protein sequence ID" value="KAJ9106854.1"/>
    <property type="molecule type" value="Genomic_DNA"/>
</dbReference>
<proteinExistence type="predicted"/>
<comment type="caution">
    <text evidence="1">The sequence shown here is derived from an EMBL/GenBank/DDBJ whole genome shotgun (WGS) entry which is preliminary data.</text>
</comment>